<comment type="subcellular location">
    <subcellularLocation>
        <location evidence="1">Bacterial flagellum</location>
    </subcellularLocation>
    <subcellularLocation>
        <location evidence="2">Secreted</location>
    </subcellularLocation>
</comment>
<dbReference type="Pfam" id="PF22638">
    <property type="entry name" value="FlgK_D1"/>
    <property type="match status" value="1"/>
</dbReference>
<dbReference type="PANTHER" id="PTHR30033:SF1">
    <property type="entry name" value="FLAGELLAR HOOK-ASSOCIATED PROTEIN 1"/>
    <property type="match status" value="1"/>
</dbReference>
<dbReference type="OrthoDB" id="7181295at2"/>
<dbReference type="Proteomes" id="UP000241010">
    <property type="component" value="Unassembled WGS sequence"/>
</dbReference>
<keyword evidence="9" id="KW-0282">Flagellum</keyword>
<sequence length="482" mass="50265">MSLSASLSNALSGLQYASRAAEVTSSNVANALNEGYARRVLEVSARSIGSESQGVRLLGVTRIVDQVLLADRRLAEAATGDRDARATYFGRLEAVIDTAVSGSLLDRIADFDTALISAASRPDSEARLAEVLSSAKALASGINFVATELQQARMTADAAIAREVEALNVAVRGVWELNRLITERAVSGEDVSALEDQRQQLVDQVSSIVPLREVQRSYGQIALFTTSGGVLLDGLPSELGFTPHPVIVPEMTLAGGLLSGLTLKGRSVATAGEASVIAGGSLAAHFAIRDELAPEGQVQIDAFARDLVERFANPALDPSRAPGDAGLFTDNGAAFLAADELGLASRLSVTALVDPDQGGLLRRLRDGLSAPAGPVGDASLLLALDDALTAGRVPVSGFLSGARSFAGLASDLLSDVSIARLAADSEASFAAARWDALHQQELELGVDSDAEMQQMLLIEQAYAANAKIVQTLDDLLALLLEI</sequence>
<keyword evidence="6" id="KW-0975">Bacterial flagellum</keyword>
<comment type="similarity">
    <text evidence="3">Belongs to the flagella basal body rod proteins family.</text>
</comment>
<dbReference type="Pfam" id="PF06429">
    <property type="entry name" value="Flg_bbr_C"/>
    <property type="match status" value="1"/>
</dbReference>
<dbReference type="InterPro" id="IPR010930">
    <property type="entry name" value="Flg_bb/hook_C_dom"/>
</dbReference>
<name>A0A2T4JXR0_9RHOB</name>
<evidence type="ECO:0000313" key="10">
    <source>
        <dbReference type="Proteomes" id="UP000241010"/>
    </source>
</evidence>
<keyword evidence="5" id="KW-0964">Secreted</keyword>
<evidence type="ECO:0000256" key="4">
    <source>
        <dbReference type="ARBA" id="ARBA00016244"/>
    </source>
</evidence>
<dbReference type="GO" id="GO:0009424">
    <property type="term" value="C:bacterial-type flagellum hook"/>
    <property type="evidence" value="ECO:0007669"/>
    <property type="project" value="InterPro"/>
</dbReference>
<dbReference type="InterPro" id="IPR053927">
    <property type="entry name" value="FlgK_helical"/>
</dbReference>
<comment type="caution">
    <text evidence="9">The sequence shown here is derived from an EMBL/GenBank/DDBJ whole genome shotgun (WGS) entry which is preliminary data.</text>
</comment>
<dbReference type="GO" id="GO:0044780">
    <property type="term" value="P:bacterial-type flagellum assembly"/>
    <property type="evidence" value="ECO:0007669"/>
    <property type="project" value="InterPro"/>
</dbReference>
<dbReference type="RefSeq" id="WP_107663005.1">
    <property type="nucleotide sequence ID" value="NZ_PZKG01000017.1"/>
</dbReference>
<feature type="domain" description="Flagellar basal-body/hook protein C-terminal" evidence="7">
    <location>
        <begin position="445"/>
        <end position="479"/>
    </location>
</feature>
<reference evidence="9 10" key="1">
    <citation type="submission" date="2018-03" db="EMBL/GenBank/DDBJ databases">
        <title>Cereibacter changlensis.</title>
        <authorList>
            <person name="Meyer T.E."/>
            <person name="Miller S."/>
            <person name="Lodha T."/>
            <person name="Gandham S."/>
            <person name="Chintalapati S."/>
            <person name="Chintalapati V.R."/>
        </authorList>
    </citation>
    <scope>NUCLEOTIDE SEQUENCE [LARGE SCALE GENOMIC DNA]</scope>
    <source>
        <strain evidence="9 10">JA139</strain>
    </source>
</reference>
<evidence type="ECO:0000256" key="2">
    <source>
        <dbReference type="ARBA" id="ARBA00004613"/>
    </source>
</evidence>
<evidence type="ECO:0000256" key="1">
    <source>
        <dbReference type="ARBA" id="ARBA00004365"/>
    </source>
</evidence>
<dbReference type="InterPro" id="IPR002371">
    <property type="entry name" value="FlgK"/>
</dbReference>
<evidence type="ECO:0000313" key="9">
    <source>
        <dbReference type="EMBL" id="PTE22685.1"/>
    </source>
</evidence>
<evidence type="ECO:0000256" key="6">
    <source>
        <dbReference type="ARBA" id="ARBA00023143"/>
    </source>
</evidence>
<keyword evidence="9" id="KW-0969">Cilium</keyword>
<proteinExistence type="inferred from homology"/>
<evidence type="ECO:0000256" key="5">
    <source>
        <dbReference type="ARBA" id="ARBA00022525"/>
    </source>
</evidence>
<dbReference type="PANTHER" id="PTHR30033">
    <property type="entry name" value="FLAGELLAR HOOK-ASSOCIATED PROTEIN 1"/>
    <property type="match status" value="1"/>
</dbReference>
<feature type="domain" description="Flagellar hook-associated protein FlgK helical" evidence="8">
    <location>
        <begin position="91"/>
        <end position="311"/>
    </location>
</feature>
<evidence type="ECO:0000259" key="7">
    <source>
        <dbReference type="Pfam" id="PF06429"/>
    </source>
</evidence>
<evidence type="ECO:0000259" key="8">
    <source>
        <dbReference type="Pfam" id="PF22638"/>
    </source>
</evidence>
<gene>
    <name evidence="9" type="ORF">C5F48_06005</name>
</gene>
<evidence type="ECO:0000256" key="3">
    <source>
        <dbReference type="ARBA" id="ARBA00009677"/>
    </source>
</evidence>
<protein>
    <recommendedName>
        <fullName evidence="4">Flagellar hook-associated protein 1</fullName>
    </recommendedName>
</protein>
<accession>A0A2T4JXR0</accession>
<dbReference type="AlphaFoldDB" id="A0A2T4JXR0"/>
<dbReference type="GO" id="GO:0005198">
    <property type="term" value="F:structural molecule activity"/>
    <property type="evidence" value="ECO:0007669"/>
    <property type="project" value="InterPro"/>
</dbReference>
<dbReference type="EMBL" id="PZKG01000017">
    <property type="protein sequence ID" value="PTE22685.1"/>
    <property type="molecule type" value="Genomic_DNA"/>
</dbReference>
<keyword evidence="10" id="KW-1185">Reference proteome</keyword>
<dbReference type="GO" id="GO:0005576">
    <property type="term" value="C:extracellular region"/>
    <property type="evidence" value="ECO:0007669"/>
    <property type="project" value="UniProtKB-SubCell"/>
</dbReference>
<keyword evidence="9" id="KW-0966">Cell projection</keyword>
<dbReference type="NCBIfam" id="TIGR02492">
    <property type="entry name" value="flgK_ends"/>
    <property type="match status" value="1"/>
</dbReference>
<organism evidence="9 10">
    <name type="scientific">Cereibacter changlensis JA139</name>
    <dbReference type="NCBI Taxonomy" id="1188249"/>
    <lineage>
        <taxon>Bacteria</taxon>
        <taxon>Pseudomonadati</taxon>
        <taxon>Pseudomonadota</taxon>
        <taxon>Alphaproteobacteria</taxon>
        <taxon>Rhodobacterales</taxon>
        <taxon>Paracoccaceae</taxon>
        <taxon>Cereibacter</taxon>
    </lineage>
</organism>